<protein>
    <submittedName>
        <fullName evidence="1">Uncharacterized protein</fullName>
    </submittedName>
</protein>
<name>A0ABY6GXN0_9GAMM</name>
<sequence>MASTIRSGLFFIQFLFLGAFCTLLSQSADAYLIRIGERWILKANSGKGIIEIHELIQTSTVHQIIQIEPLQESDFKTSGANGLIFTPSYNNNTIVLSSNSHNVLLEIVDNGTEPNAQGFGFGDLLAHMLENDVPTVLTTYLTEGQHHFPEFNISNALSDREFGIAYSGVITQKSRTVVRVAGYPPVIGRYYQDSDERPVRMIYQMQADSTTLQYRAYFAPPDLFNDRRLHSVDNYVQIRITYLTEEQAIALFENRAHSKDKTNLLKSFKNLFTKSATDNVLQNNPPDHDEPVAPFSGYTAKSYLKAITESYFKLCFLLTLTSKKAAVQ</sequence>
<evidence type="ECO:0000313" key="1">
    <source>
        <dbReference type="EMBL" id="UYM17541.1"/>
    </source>
</evidence>
<dbReference type="Proteomes" id="UP001163255">
    <property type="component" value="Chromosome"/>
</dbReference>
<organism evidence="1 2">
    <name type="scientific">Endozoicomonas euniceicola</name>
    <dbReference type="NCBI Taxonomy" id="1234143"/>
    <lineage>
        <taxon>Bacteria</taxon>
        <taxon>Pseudomonadati</taxon>
        <taxon>Pseudomonadota</taxon>
        <taxon>Gammaproteobacteria</taxon>
        <taxon>Oceanospirillales</taxon>
        <taxon>Endozoicomonadaceae</taxon>
        <taxon>Endozoicomonas</taxon>
    </lineage>
</organism>
<reference evidence="1" key="1">
    <citation type="submission" date="2022-10" db="EMBL/GenBank/DDBJ databases">
        <title>Completed Genome Sequence of two octocoral isolated bacterium, Endozoicomonas euniceicola EF212T and Endozoicomonas gorgoniicola PS125T.</title>
        <authorList>
            <person name="Chiou Y.-J."/>
            <person name="Chen Y.-H."/>
        </authorList>
    </citation>
    <scope>NUCLEOTIDE SEQUENCE</scope>
    <source>
        <strain evidence="1">EF212</strain>
    </source>
</reference>
<accession>A0ABY6GXN0</accession>
<dbReference type="EMBL" id="CP103300">
    <property type="protein sequence ID" value="UYM17541.1"/>
    <property type="molecule type" value="Genomic_DNA"/>
</dbReference>
<evidence type="ECO:0000313" key="2">
    <source>
        <dbReference type="Proteomes" id="UP001163255"/>
    </source>
</evidence>
<gene>
    <name evidence="1" type="ORF">NX720_06390</name>
</gene>
<keyword evidence="2" id="KW-1185">Reference proteome</keyword>
<proteinExistence type="predicted"/>
<dbReference type="RefSeq" id="WP_262600159.1">
    <property type="nucleotide sequence ID" value="NZ_CP103300.1"/>
</dbReference>